<dbReference type="InterPro" id="IPR000119">
    <property type="entry name" value="Hist_DNA-bd"/>
</dbReference>
<reference evidence="2" key="1">
    <citation type="submission" date="2023-01" db="EMBL/GenBank/DDBJ databases">
        <authorList>
            <person name="Sprotte S."/>
            <person name="Brinks E."/>
        </authorList>
    </citation>
    <scope>NUCLEOTIDE SEQUENCE</scope>
</reference>
<dbReference type="GO" id="GO:0003677">
    <property type="term" value="F:DNA binding"/>
    <property type="evidence" value="ECO:0007669"/>
    <property type="project" value="UniProtKB-KW"/>
</dbReference>
<evidence type="ECO:0000256" key="1">
    <source>
        <dbReference type="SAM" id="Coils"/>
    </source>
</evidence>
<accession>A0AAT9TRI3</accession>
<dbReference type="Pfam" id="PF00216">
    <property type="entry name" value="Bac_DNA_binding"/>
    <property type="match status" value="1"/>
</dbReference>
<dbReference type="EMBL" id="OQ326496">
    <property type="protein sequence ID" value="WDQ45555.1"/>
    <property type="molecule type" value="Genomic_DNA"/>
</dbReference>
<reference evidence="2" key="2">
    <citation type="journal article" date="2024" name="Heliyon">
        <title>Complete genome sequence of the novel virulent phage PMBT24 infecting Enterocloster bolteae from the human gut.</title>
        <authorList>
            <person name="Sprotte S."/>
            <person name="Brinks E."/>
            <person name="Neve H."/>
            <person name="Franz C.M.A.P."/>
        </authorList>
    </citation>
    <scope>NUCLEOTIDE SEQUENCE</scope>
</reference>
<dbReference type="SUPFAM" id="SSF47729">
    <property type="entry name" value="IHF-like DNA-binding proteins"/>
    <property type="match status" value="1"/>
</dbReference>
<dbReference type="Gene3D" id="4.10.520.10">
    <property type="entry name" value="IHF-like DNA-binding proteins"/>
    <property type="match status" value="1"/>
</dbReference>
<protein>
    <submittedName>
        <fullName evidence="2">DNA-binding protein</fullName>
    </submittedName>
</protein>
<name>A0AAT9TRI3_9CAUD</name>
<proteinExistence type="predicted"/>
<keyword evidence="1" id="KW-0175">Coiled coil</keyword>
<sequence>MAKTGASKANALTLREISDRLAVSVKKQGKKITSETAKLCYLAFVELMADEIKHNGKFSITNIGSFETEMRGSYTRNSFNVQTREYTLETVPEVVMVRFRPSPYIKGYINNKEVPLSMGRRNREVEKEIKRGSTRKELLEKEMKAKKRQKYEKLIQPTEVEVDD</sequence>
<dbReference type="GO" id="GO:0030527">
    <property type="term" value="F:structural constituent of chromatin"/>
    <property type="evidence" value="ECO:0007669"/>
    <property type="project" value="InterPro"/>
</dbReference>
<keyword evidence="2" id="KW-0238">DNA-binding</keyword>
<organism evidence="2">
    <name type="scientific">Enterocloster phage PMBT24</name>
    <dbReference type="NCBI Taxonomy" id="3025413"/>
    <lineage>
        <taxon>Viruses</taxon>
        <taxon>Duplodnaviria</taxon>
        <taxon>Heunggongvirae</taxon>
        <taxon>Uroviricota</taxon>
        <taxon>Caudoviricetes</taxon>
    </lineage>
</organism>
<dbReference type="InterPro" id="IPR010992">
    <property type="entry name" value="IHF-like_DNA-bd_dom_sf"/>
</dbReference>
<feature type="coiled-coil region" evidence="1">
    <location>
        <begin position="122"/>
        <end position="149"/>
    </location>
</feature>
<evidence type="ECO:0000313" key="2">
    <source>
        <dbReference type="EMBL" id="WDQ45555.1"/>
    </source>
</evidence>